<accession>A0ABS5I384</accession>
<keyword evidence="1" id="KW-0472">Membrane</keyword>
<protein>
    <submittedName>
        <fullName evidence="2">Cold shock domain-containing protein</fullName>
    </submittedName>
</protein>
<dbReference type="SUPFAM" id="SSF50249">
    <property type="entry name" value="Nucleic acid-binding proteins"/>
    <property type="match status" value="1"/>
</dbReference>
<dbReference type="RefSeq" id="WP_153664036.1">
    <property type="nucleotide sequence ID" value="NZ_JAAIKR010000010.1"/>
</dbReference>
<dbReference type="Gene3D" id="2.40.50.140">
    <property type="entry name" value="Nucleic acid-binding proteins"/>
    <property type="match status" value="1"/>
</dbReference>
<evidence type="ECO:0000256" key="1">
    <source>
        <dbReference type="SAM" id="Phobius"/>
    </source>
</evidence>
<comment type="caution">
    <text evidence="2">The sequence shown here is derived from an EMBL/GenBank/DDBJ whole genome shotgun (WGS) entry which is preliminary data.</text>
</comment>
<organism evidence="2 3">
    <name type="scientific">Shewanella intestini</name>
    <dbReference type="NCBI Taxonomy" id="2017544"/>
    <lineage>
        <taxon>Bacteria</taxon>
        <taxon>Pseudomonadati</taxon>
        <taxon>Pseudomonadota</taxon>
        <taxon>Gammaproteobacteria</taxon>
        <taxon>Alteromonadales</taxon>
        <taxon>Shewanellaceae</taxon>
        <taxon>Shewanella</taxon>
    </lineage>
</organism>
<feature type="transmembrane region" description="Helical" evidence="1">
    <location>
        <begin position="202"/>
        <end position="220"/>
    </location>
</feature>
<sequence length="221" mass="24852">MKGEIISYMSSKKYGFVRGDDNESYFLHISSLIDPSLEPQLVKGVFVEFEPTPTPKGIAAKQVSLYQSYFIKTLSDFIITKHKTPKLGTIEVSHPVVTRFFKCPNEGRNYIKQLAEKADCNAVLNLRYEKQTFAKGNYRYTVHAYKADLAIVTELFPCQSKQNEQESFNEVDKKINHANATIPKLLETENDTRENQLKRGPGLVKVIVALAAVGLVAAMVS</sequence>
<gene>
    <name evidence="2" type="ORF">G3R48_10975</name>
</gene>
<keyword evidence="3" id="KW-1185">Reference proteome</keyword>
<proteinExistence type="predicted"/>
<evidence type="ECO:0000313" key="3">
    <source>
        <dbReference type="Proteomes" id="UP000811844"/>
    </source>
</evidence>
<dbReference type="Proteomes" id="UP000811844">
    <property type="component" value="Unassembled WGS sequence"/>
</dbReference>
<dbReference type="InterPro" id="IPR012340">
    <property type="entry name" value="NA-bd_OB-fold"/>
</dbReference>
<keyword evidence="1" id="KW-1133">Transmembrane helix</keyword>
<keyword evidence="1" id="KW-0812">Transmembrane</keyword>
<evidence type="ECO:0000313" key="2">
    <source>
        <dbReference type="EMBL" id="MBR9728497.1"/>
    </source>
</evidence>
<name>A0ABS5I384_9GAMM</name>
<reference evidence="2 3" key="1">
    <citation type="submission" date="2020-02" db="EMBL/GenBank/DDBJ databases">
        <title>Shewanella WXL01 sp. nov., a marine bacterium isolated from green algae in Luhuitou Fringing Reef (Northern South China Sea).</title>
        <authorList>
            <person name="Wang X."/>
        </authorList>
    </citation>
    <scope>NUCLEOTIDE SEQUENCE [LARGE SCALE GENOMIC DNA]</scope>
    <source>
        <strain evidence="2 3">MCCC 1A01895</strain>
    </source>
</reference>
<dbReference type="EMBL" id="JAAIKR010000010">
    <property type="protein sequence ID" value="MBR9728497.1"/>
    <property type="molecule type" value="Genomic_DNA"/>
</dbReference>